<sequence>MSKENFVSDSLSRKRFQEILLLFDQSSRQLGDDRNTIKVIDYDGKKLVVKSFRTPNFINKIAYRFFRKSKAARSYYNAKYLEKNNIGTPSPVAYLEQFSSVGLNKSYYVSEYANHDFTYREITNDTNLVDKENILIQFSQFMFKMHEAGVYFLDHSPGNTLITKEGEMYHFSLVDLNRMKFYDIPYEDRLKNFERLSPKKWMYEIMGKEYARISGQDEEYTIETMWKHTQDFQEAFHKKKRLKKKLKGIFKK</sequence>
<dbReference type="Pfam" id="PF06293">
    <property type="entry name" value="Kdo"/>
    <property type="match status" value="1"/>
</dbReference>
<accession>A0A1Z8BGC6</accession>
<reference evidence="2" key="1">
    <citation type="journal article" date="2017" name="Proc. Natl. Acad. Sci. U.S.A.">
        <title>Simulation of Deepwater Horizon oil plume reveals substrate specialization within a complex community of hydrocarbon-degraders.</title>
        <authorList>
            <person name="Hu P."/>
            <person name="Dubinsky E.A."/>
            <person name="Probst A.J."/>
            <person name="Wang J."/>
            <person name="Sieber C.M.K."/>
            <person name="Tom L.M."/>
            <person name="Gardinali P."/>
            <person name="Banfield J.F."/>
            <person name="Atlas R.M."/>
            <person name="Andersen G.L."/>
        </authorList>
    </citation>
    <scope>NUCLEOTIDE SEQUENCE [LARGE SCALE GENOMIC DNA]</scope>
</reference>
<dbReference type="RefSeq" id="WP_303685349.1">
    <property type="nucleotide sequence ID" value="NZ_CAJXYO010000039.1"/>
</dbReference>
<dbReference type="SUPFAM" id="SSF56112">
    <property type="entry name" value="Protein kinase-like (PK-like)"/>
    <property type="match status" value="1"/>
</dbReference>
<evidence type="ECO:0000313" key="1">
    <source>
        <dbReference type="EMBL" id="OUS21646.1"/>
    </source>
</evidence>
<dbReference type="EMBL" id="MAAX01000007">
    <property type="protein sequence ID" value="OUS21646.1"/>
    <property type="molecule type" value="Genomic_DNA"/>
</dbReference>
<dbReference type="AlphaFoldDB" id="A0A1Z8BGC6"/>
<protein>
    <submittedName>
        <fullName evidence="1">Kdo domain containing protein</fullName>
    </submittedName>
</protein>
<dbReference type="Proteomes" id="UP000196102">
    <property type="component" value="Unassembled WGS sequence"/>
</dbReference>
<gene>
    <name evidence="1" type="ORF">A9Q93_00190</name>
</gene>
<organism evidence="1 2">
    <name type="scientific">Nonlabens dokdonensis</name>
    <dbReference type="NCBI Taxonomy" id="328515"/>
    <lineage>
        <taxon>Bacteria</taxon>
        <taxon>Pseudomonadati</taxon>
        <taxon>Bacteroidota</taxon>
        <taxon>Flavobacteriia</taxon>
        <taxon>Flavobacteriales</taxon>
        <taxon>Flavobacteriaceae</taxon>
        <taxon>Nonlabens</taxon>
    </lineage>
</organism>
<evidence type="ECO:0000313" key="2">
    <source>
        <dbReference type="Proteomes" id="UP000196102"/>
    </source>
</evidence>
<name>A0A1Z8BGC6_9FLAO</name>
<proteinExistence type="predicted"/>
<dbReference type="InterPro" id="IPR011009">
    <property type="entry name" value="Kinase-like_dom_sf"/>
</dbReference>
<comment type="caution">
    <text evidence="1">The sequence shown here is derived from an EMBL/GenBank/DDBJ whole genome shotgun (WGS) entry which is preliminary data.</text>
</comment>